<evidence type="ECO:0000259" key="9">
    <source>
        <dbReference type="Pfam" id="PF16916"/>
    </source>
</evidence>
<dbReference type="SUPFAM" id="SSF160240">
    <property type="entry name" value="Cation efflux protein cytoplasmic domain-like"/>
    <property type="match status" value="1"/>
</dbReference>
<feature type="transmembrane region" description="Helical" evidence="7">
    <location>
        <begin position="46"/>
        <end position="67"/>
    </location>
</feature>
<comment type="subcellular location">
    <subcellularLocation>
        <location evidence="1">Membrane</location>
        <topology evidence="1">Multi-pass membrane protein</topology>
    </subcellularLocation>
</comment>
<comment type="similarity">
    <text evidence="2">Belongs to the cation diffusion facilitator (CDF) transporter (TC 2.A.4) family.</text>
</comment>
<reference evidence="10 11" key="1">
    <citation type="journal article" date="2016" name="Nat. Commun.">
        <title>Thousands of microbial genomes shed light on interconnected biogeochemical processes in an aquifer system.</title>
        <authorList>
            <person name="Anantharaman K."/>
            <person name="Brown C.T."/>
            <person name="Hug L.A."/>
            <person name="Sharon I."/>
            <person name="Castelle C.J."/>
            <person name="Probst A.J."/>
            <person name="Thomas B.C."/>
            <person name="Singh A."/>
            <person name="Wilkins M.J."/>
            <person name="Karaoz U."/>
            <person name="Brodie E.L."/>
            <person name="Williams K.H."/>
            <person name="Hubbard S.S."/>
            <person name="Banfield J.F."/>
        </authorList>
    </citation>
    <scope>NUCLEOTIDE SEQUENCE [LARGE SCALE GENOMIC DNA]</scope>
</reference>
<sequence>MDKTEINSDEFRAKRASHVTWAGLFVNLALTSFKLFAGIFGRSEAMIADAIHSLSDFITDIILLLSLKIIKKPSDKDHDYGHGKFETLVTTIIGLTLFFVGIGILYTGGKNIYSVIILKNPLPTPGIIALIAAVVSITTKELLYRYTITIGAKIKSQAVIANAWDHRADAFSSIGVLFGIGGAILLGQKGTILDPLAAIIVSFFILKAAYVILIGSINELLEESLDEKTEDEIVGIVKTTSGAKDPHNLKTRKIGNKIVIDIHIRVCRTLSIIEAHNINTEIENKIKGRYGEGTIINIHTEPEKL</sequence>
<dbReference type="SUPFAM" id="SSF161111">
    <property type="entry name" value="Cation efflux protein transmembrane domain-like"/>
    <property type="match status" value="1"/>
</dbReference>
<dbReference type="InterPro" id="IPR027469">
    <property type="entry name" value="Cation_efflux_TMD_sf"/>
</dbReference>
<evidence type="ECO:0000256" key="6">
    <source>
        <dbReference type="ARBA" id="ARBA00023136"/>
    </source>
</evidence>
<evidence type="ECO:0000256" key="3">
    <source>
        <dbReference type="ARBA" id="ARBA00022448"/>
    </source>
</evidence>
<accession>A0A1F4S2B2</accession>
<gene>
    <name evidence="10" type="ORF">A2290_01910</name>
</gene>
<name>A0A1F4S2B2_UNCSA</name>
<feature type="domain" description="Cation efflux protein cytoplasmic" evidence="9">
    <location>
        <begin position="225"/>
        <end position="303"/>
    </location>
</feature>
<keyword evidence="3" id="KW-0813">Transport</keyword>
<evidence type="ECO:0000256" key="4">
    <source>
        <dbReference type="ARBA" id="ARBA00022692"/>
    </source>
</evidence>
<protein>
    <submittedName>
        <fullName evidence="10">Cation transporter</fullName>
    </submittedName>
</protein>
<dbReference type="Pfam" id="PF01545">
    <property type="entry name" value="Cation_efflux"/>
    <property type="match status" value="1"/>
</dbReference>
<feature type="transmembrane region" description="Helical" evidence="7">
    <location>
        <begin position="88"/>
        <end position="107"/>
    </location>
</feature>
<feature type="domain" description="Cation efflux protein transmembrane" evidence="8">
    <location>
        <begin position="21"/>
        <end position="221"/>
    </location>
</feature>
<evidence type="ECO:0000313" key="10">
    <source>
        <dbReference type="EMBL" id="OGC14585.1"/>
    </source>
</evidence>
<dbReference type="PANTHER" id="PTHR43840:SF15">
    <property type="entry name" value="MITOCHONDRIAL METAL TRANSPORTER 1-RELATED"/>
    <property type="match status" value="1"/>
</dbReference>
<evidence type="ECO:0000256" key="1">
    <source>
        <dbReference type="ARBA" id="ARBA00004141"/>
    </source>
</evidence>
<dbReference type="NCBIfam" id="TIGR01297">
    <property type="entry name" value="CDF"/>
    <property type="match status" value="1"/>
</dbReference>
<dbReference type="GO" id="GO:0016020">
    <property type="term" value="C:membrane"/>
    <property type="evidence" value="ECO:0007669"/>
    <property type="project" value="UniProtKB-SubCell"/>
</dbReference>
<feature type="transmembrane region" description="Helical" evidence="7">
    <location>
        <begin position="127"/>
        <end position="147"/>
    </location>
</feature>
<dbReference type="Gene3D" id="3.30.70.1350">
    <property type="entry name" value="Cation efflux protein, cytoplasmic domain"/>
    <property type="match status" value="1"/>
</dbReference>
<dbReference type="GO" id="GO:0008324">
    <property type="term" value="F:monoatomic cation transmembrane transporter activity"/>
    <property type="evidence" value="ECO:0007669"/>
    <property type="project" value="InterPro"/>
</dbReference>
<comment type="caution">
    <text evidence="10">The sequence shown here is derived from an EMBL/GenBank/DDBJ whole genome shotgun (WGS) entry which is preliminary data.</text>
</comment>
<keyword evidence="5 7" id="KW-1133">Transmembrane helix</keyword>
<feature type="transmembrane region" description="Helical" evidence="7">
    <location>
        <begin position="192"/>
        <end position="213"/>
    </location>
</feature>
<dbReference type="InterPro" id="IPR002524">
    <property type="entry name" value="Cation_efflux"/>
</dbReference>
<dbReference type="InterPro" id="IPR036837">
    <property type="entry name" value="Cation_efflux_CTD_sf"/>
</dbReference>
<dbReference type="FunFam" id="1.20.1510.10:FF:000006">
    <property type="entry name" value="Divalent cation efflux transporter"/>
    <property type="match status" value="1"/>
</dbReference>
<dbReference type="AlphaFoldDB" id="A0A1F4S2B2"/>
<dbReference type="Proteomes" id="UP000177905">
    <property type="component" value="Unassembled WGS sequence"/>
</dbReference>
<proteinExistence type="inferred from homology"/>
<dbReference type="Pfam" id="PF16916">
    <property type="entry name" value="ZT_dimer"/>
    <property type="match status" value="1"/>
</dbReference>
<evidence type="ECO:0000256" key="5">
    <source>
        <dbReference type="ARBA" id="ARBA00022989"/>
    </source>
</evidence>
<evidence type="ECO:0000256" key="2">
    <source>
        <dbReference type="ARBA" id="ARBA00008114"/>
    </source>
</evidence>
<dbReference type="InterPro" id="IPR058533">
    <property type="entry name" value="Cation_efflux_TM"/>
</dbReference>
<evidence type="ECO:0000313" key="11">
    <source>
        <dbReference type="Proteomes" id="UP000177905"/>
    </source>
</evidence>
<feature type="transmembrane region" description="Helical" evidence="7">
    <location>
        <begin position="21"/>
        <end position="40"/>
    </location>
</feature>
<dbReference type="EMBL" id="MEUA01000034">
    <property type="protein sequence ID" value="OGC14585.1"/>
    <property type="molecule type" value="Genomic_DNA"/>
</dbReference>
<dbReference type="PANTHER" id="PTHR43840">
    <property type="entry name" value="MITOCHONDRIAL METAL TRANSPORTER 1-RELATED"/>
    <property type="match status" value="1"/>
</dbReference>
<evidence type="ECO:0000256" key="7">
    <source>
        <dbReference type="SAM" id="Phobius"/>
    </source>
</evidence>
<keyword evidence="6 7" id="KW-0472">Membrane</keyword>
<organism evidence="10 11">
    <name type="scientific">candidate division WOR-1 bacterium RIFOXYB2_FULL_36_35</name>
    <dbReference type="NCBI Taxonomy" id="1802578"/>
    <lineage>
        <taxon>Bacteria</taxon>
        <taxon>Bacillati</taxon>
        <taxon>Saganbacteria</taxon>
    </lineage>
</organism>
<dbReference type="InterPro" id="IPR027470">
    <property type="entry name" value="Cation_efflux_CTD"/>
</dbReference>
<keyword evidence="4 7" id="KW-0812">Transmembrane</keyword>
<dbReference type="Gene3D" id="1.20.1510.10">
    <property type="entry name" value="Cation efflux protein transmembrane domain"/>
    <property type="match status" value="1"/>
</dbReference>
<feature type="transmembrane region" description="Helical" evidence="7">
    <location>
        <begin position="168"/>
        <end position="186"/>
    </location>
</feature>
<evidence type="ECO:0000259" key="8">
    <source>
        <dbReference type="Pfam" id="PF01545"/>
    </source>
</evidence>
<dbReference type="InterPro" id="IPR050291">
    <property type="entry name" value="CDF_Transporter"/>
</dbReference>